<dbReference type="InterPro" id="IPR014718">
    <property type="entry name" value="GH-type_carb-bd"/>
</dbReference>
<gene>
    <name evidence="1" type="ORF">J2S15_000220</name>
</gene>
<dbReference type="Pfam" id="PF01263">
    <property type="entry name" value="Aldose_epim"/>
    <property type="match status" value="1"/>
</dbReference>
<proteinExistence type="predicted"/>
<dbReference type="InterPro" id="IPR037481">
    <property type="entry name" value="LacX"/>
</dbReference>
<organism evidence="1 2">
    <name type="scientific">Breznakia pachnodae</name>
    <dbReference type="NCBI Taxonomy" id="265178"/>
    <lineage>
        <taxon>Bacteria</taxon>
        <taxon>Bacillati</taxon>
        <taxon>Bacillota</taxon>
        <taxon>Erysipelotrichia</taxon>
        <taxon>Erysipelotrichales</taxon>
        <taxon>Erysipelotrichaceae</taxon>
        <taxon>Breznakia</taxon>
    </lineage>
</organism>
<dbReference type="PANTHER" id="PTHR11122:SF13">
    <property type="entry name" value="GLUCOSE-6-PHOSPHATE 1-EPIMERASE"/>
    <property type="match status" value="1"/>
</dbReference>
<dbReference type="CDD" id="cd09024">
    <property type="entry name" value="Aldose_epim_lacX"/>
    <property type="match status" value="1"/>
</dbReference>
<dbReference type="Gene3D" id="2.70.98.10">
    <property type="match status" value="1"/>
</dbReference>
<dbReference type="PANTHER" id="PTHR11122">
    <property type="entry name" value="APOSPORY-ASSOCIATED PROTEIN C-RELATED"/>
    <property type="match status" value="1"/>
</dbReference>
<dbReference type="Proteomes" id="UP001230220">
    <property type="component" value="Unassembled WGS sequence"/>
</dbReference>
<evidence type="ECO:0000313" key="1">
    <source>
        <dbReference type="EMBL" id="MDQ0359489.1"/>
    </source>
</evidence>
<protein>
    <submittedName>
        <fullName evidence="1">Galactose mutarotase-like enzyme</fullName>
    </submittedName>
</protein>
<dbReference type="InterPro" id="IPR011013">
    <property type="entry name" value="Gal_mutarotase_sf_dom"/>
</dbReference>
<dbReference type="SUPFAM" id="SSF74650">
    <property type="entry name" value="Galactose mutarotase-like"/>
    <property type="match status" value="1"/>
</dbReference>
<keyword evidence="2" id="KW-1185">Reference proteome</keyword>
<reference evidence="1 2" key="1">
    <citation type="submission" date="2023-07" db="EMBL/GenBank/DDBJ databases">
        <title>Genomic Encyclopedia of Type Strains, Phase IV (KMG-IV): sequencing the most valuable type-strain genomes for metagenomic binning, comparative biology and taxonomic classification.</title>
        <authorList>
            <person name="Goeker M."/>
        </authorList>
    </citation>
    <scope>NUCLEOTIDE SEQUENCE [LARGE SCALE GENOMIC DNA]</scope>
    <source>
        <strain evidence="1 2">DSM 16784</strain>
    </source>
</reference>
<accession>A0ABU0DXX0</accession>
<evidence type="ECO:0000313" key="2">
    <source>
        <dbReference type="Proteomes" id="UP001230220"/>
    </source>
</evidence>
<dbReference type="RefSeq" id="WP_307404639.1">
    <property type="nucleotide sequence ID" value="NZ_JAUSUR010000001.1"/>
</dbReference>
<name>A0ABU0DXX0_9FIRM</name>
<dbReference type="InterPro" id="IPR008183">
    <property type="entry name" value="Aldose_1/G6P_1-epimerase"/>
</dbReference>
<sequence length="286" mass="33040">MKIHNNQIEVEFTTKGGEMTSLTSKKTGVQYLWQGSDAYWTGKNPTLFPMVGNTFSGTYEIDGKEYQMKNHGLIRYADLECVNQSDTSITFQLKADEATKKQYPFDFMYEITYTLNEGVVEVSYVIRNEGKKIMPFGFGLHPGFNCPILEGEKFEDYRIDFETEEHLQQLISDPRRETPHHYEERTISSIPMDYTTFDTYPTLIYKGMKSSYITLTGPKHSVKMSIKGYPILAVWTYATGAPFVCIEPWYSHGDFEKNDLPFEKREGTMLLEPGKEFTTSYTIEVF</sequence>
<comment type="caution">
    <text evidence="1">The sequence shown here is derived from an EMBL/GenBank/DDBJ whole genome shotgun (WGS) entry which is preliminary data.</text>
</comment>
<dbReference type="EMBL" id="JAUSUR010000001">
    <property type="protein sequence ID" value="MDQ0359489.1"/>
    <property type="molecule type" value="Genomic_DNA"/>
</dbReference>